<evidence type="ECO:0000313" key="3">
    <source>
        <dbReference type="EMBL" id="RKD24006.1"/>
    </source>
</evidence>
<gene>
    <name evidence="3" type="ORF">BEP19_06195</name>
</gene>
<dbReference type="InterPro" id="IPR011624">
    <property type="entry name" value="Metal-dep_PHydrolase_7TM_extra"/>
</dbReference>
<keyword evidence="1" id="KW-0472">Membrane</keyword>
<comment type="caution">
    <text evidence="3">The sequence shown here is derived from an EMBL/GenBank/DDBJ whole genome shotgun (WGS) entry which is preliminary data.</text>
</comment>
<keyword evidence="1" id="KW-1133">Transmembrane helix</keyword>
<dbReference type="RefSeq" id="WP_120189242.1">
    <property type="nucleotide sequence ID" value="NZ_MCHY01000008.1"/>
</dbReference>
<dbReference type="OrthoDB" id="9806952at2"/>
<protein>
    <recommendedName>
        <fullName evidence="2">HD/PDEase domain-containing protein</fullName>
    </recommendedName>
</protein>
<dbReference type="InterPro" id="IPR052722">
    <property type="entry name" value="PgpH_phosphodiesterase"/>
</dbReference>
<dbReference type="InterPro" id="IPR006674">
    <property type="entry name" value="HD_domain"/>
</dbReference>
<keyword evidence="4" id="KW-1185">Reference proteome</keyword>
<feature type="domain" description="HD/PDEase" evidence="2">
    <location>
        <begin position="493"/>
        <end position="649"/>
    </location>
</feature>
<feature type="transmembrane region" description="Helical" evidence="1">
    <location>
        <begin position="273"/>
        <end position="294"/>
    </location>
</feature>
<proteinExistence type="predicted"/>
<dbReference type="InterPro" id="IPR003607">
    <property type="entry name" value="HD/PDEase_dom"/>
</dbReference>
<feature type="transmembrane region" description="Helical" evidence="1">
    <location>
        <begin position="380"/>
        <end position="400"/>
    </location>
</feature>
<dbReference type="SMART" id="SM00471">
    <property type="entry name" value="HDc"/>
    <property type="match status" value="1"/>
</dbReference>
<dbReference type="Pfam" id="PF01966">
    <property type="entry name" value="HD"/>
    <property type="match status" value="1"/>
</dbReference>
<evidence type="ECO:0000256" key="1">
    <source>
        <dbReference type="SAM" id="Phobius"/>
    </source>
</evidence>
<feature type="transmembrane region" description="Helical" evidence="1">
    <location>
        <begin position="306"/>
        <end position="327"/>
    </location>
</feature>
<dbReference type="Gene3D" id="1.10.3210.10">
    <property type="entry name" value="Hypothetical protein af1432"/>
    <property type="match status" value="1"/>
</dbReference>
<dbReference type="CDD" id="cd00077">
    <property type="entry name" value="HDc"/>
    <property type="match status" value="1"/>
</dbReference>
<evidence type="ECO:0000259" key="2">
    <source>
        <dbReference type="SMART" id="SM00471"/>
    </source>
</evidence>
<dbReference type="NCBIfam" id="TIGR00277">
    <property type="entry name" value="HDIG"/>
    <property type="match status" value="1"/>
</dbReference>
<feature type="transmembrane region" description="Helical" evidence="1">
    <location>
        <begin position="443"/>
        <end position="464"/>
    </location>
</feature>
<dbReference type="InterPro" id="IPR011621">
    <property type="entry name" value="Metal-dep_PHydrolase_7TM_intra"/>
</dbReference>
<dbReference type="PANTHER" id="PTHR36442">
    <property type="entry name" value="CYCLIC-DI-AMP PHOSPHODIESTERASE PGPH"/>
    <property type="match status" value="1"/>
</dbReference>
<dbReference type="Pfam" id="PF07697">
    <property type="entry name" value="7TMR-HDED"/>
    <property type="match status" value="1"/>
</dbReference>
<dbReference type="PANTHER" id="PTHR36442:SF1">
    <property type="entry name" value="CYCLIC-DI-AMP PHOSPHODIESTERASE PGPH"/>
    <property type="match status" value="1"/>
</dbReference>
<feature type="transmembrane region" description="Helical" evidence="1">
    <location>
        <begin position="333"/>
        <end position="352"/>
    </location>
</feature>
<dbReference type="Pfam" id="PF07698">
    <property type="entry name" value="7TM-7TMR_HD"/>
    <property type="match status" value="1"/>
</dbReference>
<feature type="transmembrane region" description="Helical" evidence="1">
    <location>
        <begin position="409"/>
        <end position="431"/>
    </location>
</feature>
<accession>A0A419SJ80</accession>
<evidence type="ECO:0000313" key="4">
    <source>
        <dbReference type="Proteomes" id="UP000284219"/>
    </source>
</evidence>
<dbReference type="InterPro" id="IPR006675">
    <property type="entry name" value="HDIG_dom"/>
</dbReference>
<organism evidence="3 4">
    <name type="scientific">Ammoniphilus oxalaticus</name>
    <dbReference type="NCBI Taxonomy" id="66863"/>
    <lineage>
        <taxon>Bacteria</taxon>
        <taxon>Bacillati</taxon>
        <taxon>Bacillota</taxon>
        <taxon>Bacilli</taxon>
        <taxon>Bacillales</taxon>
        <taxon>Paenibacillaceae</taxon>
        <taxon>Aneurinibacillus group</taxon>
        <taxon>Ammoniphilus</taxon>
    </lineage>
</organism>
<reference evidence="3 4" key="1">
    <citation type="submission" date="2016-08" db="EMBL/GenBank/DDBJ databases">
        <title>Novel Firmicute Genomes.</title>
        <authorList>
            <person name="Poppleton D.I."/>
            <person name="Gribaldo S."/>
        </authorList>
    </citation>
    <scope>NUCLEOTIDE SEQUENCE [LARGE SCALE GENOMIC DNA]</scope>
    <source>
        <strain evidence="3 4">RAOx-1</strain>
    </source>
</reference>
<keyword evidence="1" id="KW-0812">Transmembrane</keyword>
<dbReference type="SUPFAM" id="SSF109604">
    <property type="entry name" value="HD-domain/PDEase-like"/>
    <property type="match status" value="1"/>
</dbReference>
<feature type="transmembrane region" description="Helical" evidence="1">
    <location>
        <begin position="357"/>
        <end position="374"/>
    </location>
</feature>
<dbReference type="EMBL" id="MCHY01000008">
    <property type="protein sequence ID" value="RKD24006.1"/>
    <property type="molecule type" value="Genomic_DNA"/>
</dbReference>
<dbReference type="Proteomes" id="UP000284219">
    <property type="component" value="Unassembled WGS sequence"/>
</dbReference>
<sequence>MKKRLLQSVQRIPNNWKTSRAMRALLFVLLAIAIYFLLLEHVIPKTYDLQRNMISDVLVTAPMEVEDTESTKKLQGDAIKAVSPIYTMDERIIANQLKVLDQIFRDVTDVKLKREEESALTNSSEQQQDKEKLKELVPYNFSDETYQTLLKQTPESLATMKAISRNIVSSIMLEGFRSGEEVKVKDRVTEQLTTSELESRMVQAIREVALATVVPNIVFDEQATEQAKDRVARSVKPVIIHKGEILVGEGEYITDEIYRKLGVAGLLTHNPNYYPYIGLALFVSLAVVFFHLYISKGALEIRVNNTQLLMFIVIILLNLVVLKTVSLGKDLEYSFIGFLAPVAFGSMLIVLFIDYHLALFAGGLFSICASLMFNSSSEYLFNYGYGFVALAACVTGAYCLHNRTKRRNILLAGLFVVFTNIISVTSIYMLFYSVKWAELFQLYGFAITSGLLASILTIGFVPFLESSFGILSSMKLIELSSPNQPLLRRLLMETPGTYHHSIMVANLSEAAAEAIGANGLLARVGAYYHDVGKMKRPQFFIENQMGGENPHDKQAPTLSRTIILSHTEDGVKLLQEYNLPKPIQDIAAQHHGTSLLRFFYHKATQEATRPISEEEFRYPGPKPQFKEAAIVGICDSVEAAVRSLAKPSPEQIENLVRKIVKDRLDDRQLSECDLTFLELEQITQSICETLKGIFHTRIEYPAEAEVKHA</sequence>
<dbReference type="AlphaFoldDB" id="A0A419SJ80"/>
<name>A0A419SJ80_9BACL</name>